<keyword evidence="2" id="KW-1185">Reference proteome</keyword>
<name>A0A9D4EEI3_DREPO</name>
<reference evidence="1" key="1">
    <citation type="journal article" date="2019" name="bioRxiv">
        <title>The Genome of the Zebra Mussel, Dreissena polymorpha: A Resource for Invasive Species Research.</title>
        <authorList>
            <person name="McCartney M.A."/>
            <person name="Auch B."/>
            <person name="Kono T."/>
            <person name="Mallez S."/>
            <person name="Zhang Y."/>
            <person name="Obille A."/>
            <person name="Becker A."/>
            <person name="Abrahante J.E."/>
            <person name="Garbe J."/>
            <person name="Badalamenti J.P."/>
            <person name="Herman A."/>
            <person name="Mangelson H."/>
            <person name="Liachko I."/>
            <person name="Sullivan S."/>
            <person name="Sone E.D."/>
            <person name="Koren S."/>
            <person name="Silverstein K.A.T."/>
            <person name="Beckman K.B."/>
            <person name="Gohl D.M."/>
        </authorList>
    </citation>
    <scope>NUCLEOTIDE SEQUENCE</scope>
    <source>
        <strain evidence="1">Duluth1</strain>
        <tissue evidence="1">Whole animal</tissue>
    </source>
</reference>
<protein>
    <recommendedName>
        <fullName evidence="3">ASPIC/UnbV domain-containing protein</fullName>
    </recommendedName>
</protein>
<proteinExistence type="predicted"/>
<organism evidence="1 2">
    <name type="scientific">Dreissena polymorpha</name>
    <name type="common">Zebra mussel</name>
    <name type="synonym">Mytilus polymorpha</name>
    <dbReference type="NCBI Taxonomy" id="45954"/>
    <lineage>
        <taxon>Eukaryota</taxon>
        <taxon>Metazoa</taxon>
        <taxon>Spiralia</taxon>
        <taxon>Lophotrochozoa</taxon>
        <taxon>Mollusca</taxon>
        <taxon>Bivalvia</taxon>
        <taxon>Autobranchia</taxon>
        <taxon>Heteroconchia</taxon>
        <taxon>Euheterodonta</taxon>
        <taxon>Imparidentia</taxon>
        <taxon>Neoheterodontei</taxon>
        <taxon>Myida</taxon>
        <taxon>Dreissenoidea</taxon>
        <taxon>Dreissenidae</taxon>
        <taxon>Dreissena</taxon>
    </lineage>
</organism>
<dbReference type="Proteomes" id="UP000828390">
    <property type="component" value="Unassembled WGS sequence"/>
</dbReference>
<evidence type="ECO:0008006" key="3">
    <source>
        <dbReference type="Google" id="ProtNLM"/>
    </source>
</evidence>
<comment type="caution">
    <text evidence="1">The sequence shown here is derived from an EMBL/GenBank/DDBJ whole genome shotgun (WGS) entry which is preliminary data.</text>
</comment>
<accession>A0A9D4EEI3</accession>
<dbReference type="AlphaFoldDB" id="A0A9D4EEI3"/>
<reference evidence="1" key="2">
    <citation type="submission" date="2020-11" db="EMBL/GenBank/DDBJ databases">
        <authorList>
            <person name="McCartney M.A."/>
            <person name="Auch B."/>
            <person name="Kono T."/>
            <person name="Mallez S."/>
            <person name="Becker A."/>
            <person name="Gohl D.M."/>
            <person name="Silverstein K.A.T."/>
            <person name="Koren S."/>
            <person name="Bechman K.B."/>
            <person name="Herman A."/>
            <person name="Abrahante J.E."/>
            <person name="Garbe J."/>
        </authorList>
    </citation>
    <scope>NUCLEOTIDE SEQUENCE</scope>
    <source>
        <strain evidence="1">Duluth1</strain>
        <tissue evidence="1">Whole animal</tissue>
    </source>
</reference>
<evidence type="ECO:0000313" key="1">
    <source>
        <dbReference type="EMBL" id="KAH3778261.1"/>
    </source>
</evidence>
<sequence>MYIVKCQGVGDSDEDSVGSSVGDISADGELDMVYVNWMGPSRLLINFNSSSFSQVA</sequence>
<evidence type="ECO:0000313" key="2">
    <source>
        <dbReference type="Proteomes" id="UP000828390"/>
    </source>
</evidence>
<gene>
    <name evidence="1" type="ORF">DPMN_179716</name>
</gene>
<dbReference type="EMBL" id="JAIWYP010000009">
    <property type="protein sequence ID" value="KAH3778261.1"/>
    <property type="molecule type" value="Genomic_DNA"/>
</dbReference>